<gene>
    <name evidence="1" type="ORF">H9Q80_10390</name>
</gene>
<proteinExistence type="predicted"/>
<sequence length="212" mass="23405">MKKIVMVLTAAVLLGFLVYQGSMAFFHAETQVGAKISAGSLGIDLIESTNETNAEKTENGYKFMSVLPGAEIKSSVHVENVKEHTLYVRVTATKYWEDGNGNKLPDADASLIKLVTKDPANWIIMDDAANSNSENVYFYYRKPMKSDEVSTNLMDAIQISPELKDTNYSTYQVHLSFDAEAVQSISGKDAVLSEWGAEIEFDENGNIISVED</sequence>
<evidence type="ECO:0008006" key="3">
    <source>
        <dbReference type="Google" id="ProtNLM"/>
    </source>
</evidence>
<evidence type="ECO:0000313" key="2">
    <source>
        <dbReference type="Proteomes" id="UP000515856"/>
    </source>
</evidence>
<keyword evidence="2" id="KW-1185">Reference proteome</keyword>
<dbReference type="EMBL" id="CP060636">
    <property type="protein sequence ID" value="QNM10703.1"/>
    <property type="molecule type" value="Genomic_DNA"/>
</dbReference>
<dbReference type="AlphaFoldDB" id="A0A7G9GIS1"/>
<dbReference type="Proteomes" id="UP000515856">
    <property type="component" value="Chromosome"/>
</dbReference>
<reference evidence="1 2" key="1">
    <citation type="submission" date="2020-08" db="EMBL/GenBank/DDBJ databases">
        <authorList>
            <person name="Liu C."/>
            <person name="Sun Q."/>
        </authorList>
    </citation>
    <scope>NUCLEOTIDE SEQUENCE [LARGE SCALE GENOMIC DNA]</scope>
    <source>
        <strain evidence="1 2">NSJ-61</strain>
    </source>
</reference>
<dbReference type="RefSeq" id="WP_117454468.1">
    <property type="nucleotide sequence ID" value="NZ_CP060636.1"/>
</dbReference>
<protein>
    <recommendedName>
        <fullName evidence="3">Camelysin metallo-endopeptidase</fullName>
    </recommendedName>
</protein>
<accession>A0A7G9GIS1</accession>
<dbReference type="KEGG" id="ehn:H9Q80_10390"/>
<organism evidence="1 2">
    <name type="scientific">[Eubacterium] hominis</name>
    <dbReference type="NCBI Taxonomy" id="2764325"/>
    <lineage>
        <taxon>Bacteria</taxon>
        <taxon>Bacillati</taxon>
        <taxon>Bacillota</taxon>
        <taxon>Erysipelotrichia</taxon>
        <taxon>Erysipelotrichales</taxon>
        <taxon>Erysipelotrichaceae</taxon>
        <taxon>Amedibacillus</taxon>
    </lineage>
</organism>
<name>A0A7G9GIS1_9FIRM</name>
<evidence type="ECO:0000313" key="1">
    <source>
        <dbReference type="EMBL" id="QNM10703.1"/>
    </source>
</evidence>